<dbReference type="InterPro" id="IPR029510">
    <property type="entry name" value="Ald_DH_CS_GLU"/>
</dbReference>
<organism evidence="6 7">
    <name type="scientific">Hazenella coriacea</name>
    <dbReference type="NCBI Taxonomy" id="1179467"/>
    <lineage>
        <taxon>Bacteria</taxon>
        <taxon>Bacillati</taxon>
        <taxon>Bacillota</taxon>
        <taxon>Bacilli</taxon>
        <taxon>Bacillales</taxon>
        <taxon>Thermoactinomycetaceae</taxon>
        <taxon>Hazenella</taxon>
    </lineage>
</organism>
<keyword evidence="7" id="KW-1185">Reference proteome</keyword>
<dbReference type="Proteomes" id="UP000294937">
    <property type="component" value="Unassembled WGS sequence"/>
</dbReference>
<dbReference type="Pfam" id="PF00171">
    <property type="entry name" value="Aldedh"/>
    <property type="match status" value="1"/>
</dbReference>
<dbReference type="Gene3D" id="3.40.309.10">
    <property type="entry name" value="Aldehyde Dehydrogenase, Chain A, domain 2"/>
    <property type="match status" value="1"/>
</dbReference>
<dbReference type="FunFam" id="3.40.605.10:FF:000001">
    <property type="entry name" value="Aldehyde dehydrogenase 1"/>
    <property type="match status" value="1"/>
</dbReference>
<dbReference type="InterPro" id="IPR016163">
    <property type="entry name" value="Ald_DH_C"/>
</dbReference>
<dbReference type="PROSITE" id="PS00070">
    <property type="entry name" value="ALDEHYDE_DEHYDR_CYS"/>
    <property type="match status" value="1"/>
</dbReference>
<gene>
    <name evidence="6" type="ORF">EDD58_10973</name>
</gene>
<dbReference type="CDD" id="cd07091">
    <property type="entry name" value="ALDH_F1-2_Ald2-like"/>
    <property type="match status" value="1"/>
</dbReference>
<evidence type="ECO:0000256" key="2">
    <source>
        <dbReference type="ARBA" id="ARBA00023002"/>
    </source>
</evidence>
<reference evidence="6 7" key="1">
    <citation type="submission" date="2019-03" db="EMBL/GenBank/DDBJ databases">
        <title>Genomic Encyclopedia of Type Strains, Phase IV (KMG-IV): sequencing the most valuable type-strain genomes for metagenomic binning, comparative biology and taxonomic classification.</title>
        <authorList>
            <person name="Goeker M."/>
        </authorList>
    </citation>
    <scope>NUCLEOTIDE SEQUENCE [LARGE SCALE GENOMIC DNA]</scope>
    <source>
        <strain evidence="6 7">DSM 45707</strain>
    </source>
</reference>
<dbReference type="OrthoDB" id="20170at2"/>
<proteinExistence type="inferred from homology"/>
<comment type="similarity">
    <text evidence="1 4">Belongs to the aldehyde dehydrogenase family.</text>
</comment>
<comment type="caution">
    <text evidence="6">The sequence shown here is derived from an EMBL/GenBank/DDBJ whole genome shotgun (WGS) entry which is preliminary data.</text>
</comment>
<protein>
    <submittedName>
        <fullName evidence="6">Aldehyde dehydrogenase (NAD+)</fullName>
    </submittedName>
</protein>
<dbReference type="AlphaFoldDB" id="A0A4R3L0U1"/>
<dbReference type="InterPro" id="IPR016160">
    <property type="entry name" value="Ald_DH_CS_CYS"/>
</dbReference>
<dbReference type="InterPro" id="IPR015590">
    <property type="entry name" value="Aldehyde_DH_dom"/>
</dbReference>
<feature type="domain" description="Aldehyde dehydrogenase" evidence="5">
    <location>
        <begin position="30"/>
        <end position="494"/>
    </location>
</feature>
<keyword evidence="2 4" id="KW-0560">Oxidoreductase</keyword>
<evidence type="ECO:0000259" key="5">
    <source>
        <dbReference type="Pfam" id="PF00171"/>
    </source>
</evidence>
<dbReference type="EMBL" id="SMAG01000009">
    <property type="protein sequence ID" value="TCS93131.1"/>
    <property type="molecule type" value="Genomic_DNA"/>
</dbReference>
<dbReference type="InterPro" id="IPR016161">
    <property type="entry name" value="Ald_DH/histidinol_DH"/>
</dbReference>
<dbReference type="InterPro" id="IPR016162">
    <property type="entry name" value="Ald_DH_N"/>
</dbReference>
<evidence type="ECO:0000313" key="6">
    <source>
        <dbReference type="EMBL" id="TCS93131.1"/>
    </source>
</evidence>
<evidence type="ECO:0000256" key="4">
    <source>
        <dbReference type="RuleBase" id="RU003345"/>
    </source>
</evidence>
<evidence type="ECO:0000313" key="7">
    <source>
        <dbReference type="Proteomes" id="UP000294937"/>
    </source>
</evidence>
<dbReference type="PROSITE" id="PS00687">
    <property type="entry name" value="ALDEHYDE_DEHYDR_GLU"/>
    <property type="match status" value="1"/>
</dbReference>
<dbReference type="PANTHER" id="PTHR11699">
    <property type="entry name" value="ALDEHYDE DEHYDROGENASE-RELATED"/>
    <property type="match status" value="1"/>
</dbReference>
<evidence type="ECO:0000256" key="3">
    <source>
        <dbReference type="PROSITE-ProRule" id="PRU10007"/>
    </source>
</evidence>
<dbReference type="RefSeq" id="WP_131926260.1">
    <property type="nucleotide sequence ID" value="NZ_SMAG01000009.1"/>
</dbReference>
<sequence>MSVDTIKVHPKVEDFLKSSPKKLFIGGQFVKSISENTIKSFNPATGEVLCEVYEADEQDVNRAVELAEKAFRGEWSKISSSERSRMLWKLADLIEENLEPMAQLETLDNGKPIRETRNADVPLVIDHFRYYAGWVNKFSGEVVNNSLHPHMFTYTRREPIGVCGQIIPWNFPLLMAAWKLGAALATGNVVILKSAEDTPLSVLFLAELIQQAGFPEGVVNIITGKGTVAGSAMNKHPRIRKIAFTGSTEVGKIIMREASSNVKIVTLELGGKSPNIVFPDADFSKAIPGALHSIFFNQGQVCSAGSRLFVHKKIYDNFLSDMASEANKLKVGPGLEEETQVGPLVSAKQYETVRGYLEKGKAEGAKALAGGAPKEGPGYFVPPTIFADVEDKMTIAREEIFGPVVSALPFSDDDHLSELIQRANSSEYGLAAGVWTTDVRKAHKVAHALEAGTVWVNCYNVFDAAMPFGGFKQSGIGREMGKYALDMYTEVKSVWVNLE</sequence>
<dbReference type="Gene3D" id="3.40.605.10">
    <property type="entry name" value="Aldehyde Dehydrogenase, Chain A, domain 1"/>
    <property type="match status" value="1"/>
</dbReference>
<dbReference type="FunFam" id="3.40.309.10:FF:000012">
    <property type="entry name" value="Betaine aldehyde dehydrogenase"/>
    <property type="match status" value="1"/>
</dbReference>
<feature type="active site" evidence="3">
    <location>
        <position position="268"/>
    </location>
</feature>
<accession>A0A4R3L0U1</accession>
<dbReference type="GO" id="GO:0016620">
    <property type="term" value="F:oxidoreductase activity, acting on the aldehyde or oxo group of donors, NAD or NADP as acceptor"/>
    <property type="evidence" value="ECO:0007669"/>
    <property type="project" value="InterPro"/>
</dbReference>
<evidence type="ECO:0000256" key="1">
    <source>
        <dbReference type="ARBA" id="ARBA00009986"/>
    </source>
</evidence>
<dbReference type="SUPFAM" id="SSF53720">
    <property type="entry name" value="ALDH-like"/>
    <property type="match status" value="1"/>
</dbReference>
<dbReference type="FunFam" id="3.40.605.10:FF:000026">
    <property type="entry name" value="Aldehyde dehydrogenase, putative"/>
    <property type="match status" value="1"/>
</dbReference>
<name>A0A4R3L0U1_9BACL</name>